<dbReference type="EnsemblMetazoa" id="SMAR015717-RA">
    <property type="protein sequence ID" value="SMAR015717-PA"/>
    <property type="gene ID" value="SMAR015717"/>
</dbReference>
<protein>
    <submittedName>
        <fullName evidence="2">Uncharacterized protein</fullName>
    </submittedName>
</protein>
<reference evidence="3" key="1">
    <citation type="submission" date="2011-05" db="EMBL/GenBank/DDBJ databases">
        <authorList>
            <person name="Richards S.R."/>
            <person name="Qu J."/>
            <person name="Jiang H."/>
            <person name="Jhangiani S.N."/>
            <person name="Agravi P."/>
            <person name="Goodspeed R."/>
            <person name="Gross S."/>
            <person name="Mandapat C."/>
            <person name="Jackson L."/>
            <person name="Mathew T."/>
            <person name="Pu L."/>
            <person name="Thornton R."/>
            <person name="Saada N."/>
            <person name="Wilczek-Boney K.B."/>
            <person name="Lee S."/>
            <person name="Kovar C."/>
            <person name="Wu Y."/>
            <person name="Scherer S.E."/>
            <person name="Worley K.C."/>
            <person name="Muzny D.M."/>
            <person name="Gibbs R."/>
        </authorList>
    </citation>
    <scope>NUCLEOTIDE SEQUENCE</scope>
    <source>
        <strain evidence="3">Brora</strain>
    </source>
</reference>
<dbReference type="HOGENOM" id="CLU_2815678_0_0_1"/>
<proteinExistence type="predicted"/>
<keyword evidence="3" id="KW-1185">Reference proteome</keyword>
<sequence>MVGPKQIRTLTRANLQCIALAGKVAHSLLNERNLAARTHISSASSHTEQCKPTDKFFPGSTAFGPLQ</sequence>
<reference evidence="2" key="2">
    <citation type="submission" date="2015-02" db="UniProtKB">
        <authorList>
            <consortium name="EnsemblMetazoa"/>
        </authorList>
    </citation>
    <scope>IDENTIFICATION</scope>
</reference>
<organism evidence="2 3">
    <name type="scientific">Strigamia maritima</name>
    <name type="common">European centipede</name>
    <name type="synonym">Geophilus maritimus</name>
    <dbReference type="NCBI Taxonomy" id="126957"/>
    <lineage>
        <taxon>Eukaryota</taxon>
        <taxon>Metazoa</taxon>
        <taxon>Ecdysozoa</taxon>
        <taxon>Arthropoda</taxon>
        <taxon>Myriapoda</taxon>
        <taxon>Chilopoda</taxon>
        <taxon>Pleurostigmophora</taxon>
        <taxon>Geophilomorpha</taxon>
        <taxon>Linotaeniidae</taxon>
        <taxon>Strigamia</taxon>
    </lineage>
</organism>
<name>T1JPE0_STRMM</name>
<evidence type="ECO:0000256" key="1">
    <source>
        <dbReference type="SAM" id="MobiDB-lite"/>
    </source>
</evidence>
<accession>T1JPE0</accession>
<evidence type="ECO:0000313" key="2">
    <source>
        <dbReference type="EnsemblMetazoa" id="SMAR015717-PA"/>
    </source>
</evidence>
<dbReference type="EMBL" id="JH431948">
    <property type="status" value="NOT_ANNOTATED_CDS"/>
    <property type="molecule type" value="Genomic_DNA"/>
</dbReference>
<dbReference type="Proteomes" id="UP000014500">
    <property type="component" value="Unassembled WGS sequence"/>
</dbReference>
<dbReference type="AlphaFoldDB" id="T1JPE0"/>
<feature type="region of interest" description="Disordered" evidence="1">
    <location>
        <begin position="42"/>
        <end position="67"/>
    </location>
</feature>
<evidence type="ECO:0000313" key="3">
    <source>
        <dbReference type="Proteomes" id="UP000014500"/>
    </source>
</evidence>